<proteinExistence type="predicted"/>
<feature type="compositionally biased region" description="Low complexity" evidence="2">
    <location>
        <begin position="41"/>
        <end position="75"/>
    </location>
</feature>
<protein>
    <recommendedName>
        <fullName evidence="3">Thioredoxin domain-containing protein</fullName>
    </recommendedName>
</protein>
<feature type="domain" description="Thioredoxin" evidence="3">
    <location>
        <begin position="523"/>
        <end position="583"/>
    </location>
</feature>
<comment type="caution">
    <text evidence="4">The sequence shown here is derived from an EMBL/GenBank/DDBJ whole genome shotgun (WGS) entry which is preliminary data.</text>
</comment>
<dbReference type="InterPro" id="IPR019734">
    <property type="entry name" value="TPR_rpt"/>
</dbReference>
<dbReference type="SMART" id="SM00028">
    <property type="entry name" value="TPR"/>
    <property type="match status" value="6"/>
</dbReference>
<dbReference type="CDD" id="cd02947">
    <property type="entry name" value="TRX_family"/>
    <property type="match status" value="1"/>
</dbReference>
<dbReference type="SUPFAM" id="SSF52833">
    <property type="entry name" value="Thioredoxin-like"/>
    <property type="match status" value="1"/>
</dbReference>
<evidence type="ECO:0000259" key="3">
    <source>
        <dbReference type="Pfam" id="PF00085"/>
    </source>
</evidence>
<dbReference type="Proteomes" id="UP000826656">
    <property type="component" value="Unassembled WGS sequence"/>
</dbReference>
<reference evidence="4 5" key="1">
    <citation type="journal article" date="2021" name="bioRxiv">
        <title>Chromosome-scale and haplotype-resolved genome assembly of a tetraploid potato cultivar.</title>
        <authorList>
            <person name="Sun H."/>
            <person name="Jiao W.-B."/>
            <person name="Krause K."/>
            <person name="Campoy J.A."/>
            <person name="Goel M."/>
            <person name="Folz-Donahue K."/>
            <person name="Kukat C."/>
            <person name="Huettel B."/>
            <person name="Schneeberger K."/>
        </authorList>
    </citation>
    <scope>NUCLEOTIDE SEQUENCE [LARGE SCALE GENOMIC DNA]</scope>
    <source>
        <strain evidence="4">SolTubOtavaFocal</strain>
        <tissue evidence="4">Leaves</tissue>
    </source>
</reference>
<keyword evidence="5" id="KW-1185">Reference proteome</keyword>
<dbReference type="Gene3D" id="1.25.40.10">
    <property type="entry name" value="Tetratricopeptide repeat domain"/>
    <property type="match status" value="1"/>
</dbReference>
<dbReference type="PANTHER" id="PTHR46050:SF22">
    <property type="entry name" value="TPR REPEAT-CONTAINING THIOREDOXIN TTL1-LIKE"/>
    <property type="match status" value="1"/>
</dbReference>
<dbReference type="SUPFAM" id="SSF48452">
    <property type="entry name" value="TPR-like"/>
    <property type="match status" value="2"/>
</dbReference>
<evidence type="ECO:0000256" key="2">
    <source>
        <dbReference type="SAM" id="MobiDB-lite"/>
    </source>
</evidence>
<dbReference type="InterPro" id="IPR011990">
    <property type="entry name" value="TPR-like_helical_dom_sf"/>
</dbReference>
<evidence type="ECO:0000313" key="4">
    <source>
        <dbReference type="EMBL" id="KAH0778271.1"/>
    </source>
</evidence>
<dbReference type="EMBL" id="JAIVGD010000002">
    <property type="protein sequence ID" value="KAH0778271.1"/>
    <property type="molecule type" value="Genomic_DNA"/>
</dbReference>
<gene>
    <name evidence="4" type="ORF">KY290_004698</name>
</gene>
<dbReference type="Pfam" id="PF00085">
    <property type="entry name" value="Thioredoxin"/>
    <property type="match status" value="1"/>
</dbReference>
<keyword evidence="1" id="KW-0802">TPR repeat</keyword>
<dbReference type="PROSITE" id="PS50005">
    <property type="entry name" value="TPR"/>
    <property type="match status" value="1"/>
</dbReference>
<feature type="region of interest" description="Disordered" evidence="2">
    <location>
        <begin position="1"/>
        <end position="99"/>
    </location>
</feature>
<feature type="compositionally biased region" description="Basic and acidic residues" evidence="2">
    <location>
        <begin position="1"/>
        <end position="10"/>
    </location>
</feature>
<dbReference type="PANTHER" id="PTHR46050">
    <property type="entry name" value="TPR REPEAT-CONTAINING THIOREDOXIN"/>
    <property type="match status" value="1"/>
</dbReference>
<evidence type="ECO:0000256" key="1">
    <source>
        <dbReference type="PROSITE-ProRule" id="PRU00339"/>
    </source>
</evidence>
<name>A0ABQ7WBX7_SOLTU</name>
<dbReference type="InterPro" id="IPR044534">
    <property type="entry name" value="TTL1-4"/>
</dbReference>
<organism evidence="4 5">
    <name type="scientific">Solanum tuberosum</name>
    <name type="common">Potato</name>
    <dbReference type="NCBI Taxonomy" id="4113"/>
    <lineage>
        <taxon>Eukaryota</taxon>
        <taxon>Viridiplantae</taxon>
        <taxon>Streptophyta</taxon>
        <taxon>Embryophyta</taxon>
        <taxon>Tracheophyta</taxon>
        <taxon>Spermatophyta</taxon>
        <taxon>Magnoliopsida</taxon>
        <taxon>eudicotyledons</taxon>
        <taxon>Gunneridae</taxon>
        <taxon>Pentapetalae</taxon>
        <taxon>asterids</taxon>
        <taxon>lamiids</taxon>
        <taxon>Solanales</taxon>
        <taxon>Solanaceae</taxon>
        <taxon>Solanoideae</taxon>
        <taxon>Solaneae</taxon>
        <taxon>Solanum</taxon>
    </lineage>
</organism>
<dbReference type="Gene3D" id="3.40.30.10">
    <property type="entry name" value="Glutaredoxin"/>
    <property type="match status" value="1"/>
</dbReference>
<feature type="repeat" description="TPR" evidence="1">
    <location>
        <begin position="145"/>
        <end position="178"/>
    </location>
</feature>
<sequence>MSGSKKKSDSVKGSSSLADQMKNSWRIEDDDPRVLRLGSPVSTLRSRLSSSNTRSSSGSSTSVSGRNLSSSTSSVPAGNICPSGNVITGMRSKPERTVLNDNEMIPGMYGYGSIMPGGAMPKTRRVAGSASPESSGVASSSKDNPEELNTQANEIYKKGNFAEALSLYDKAIAISPGDGRFHCTRAAALMGLKRIIEAAKECEEAIRLSPTYVRAHQRLGSLLLCSTVLREVAVTEHINKCTDARRLEDWTTTLQETEAATTSGADSSPQLFACQAEAHLKLHQLKDAELWIYKARTYEPSATARQSNFFGMLSEAYVFFVQAQIDSTLGKFDDACIAIERAARIDLQSAEVTGKLKNMRLVGKARTLGNEHFHSKRYAQDCSAYGEGLLLDSSNSILYYNRANCWFKLGEFEKSLADSNHALLIRPQYTKALFRKATSNIKLERWADAVRDYEILRQEHPTNEEVAENLSLARVELKKSRREGDGKVELVSDLEKFRAAIASARLSCISASVAHFNELSNPQCMWISSVMDTLSAKYRSVIFLKVDVKQSPAIATAEKITVVPTFTLYKDGSCVVDTVTATPDLLEFLIKNTLFDPI</sequence>
<accession>A0ABQ7WBX7</accession>
<feature type="region of interest" description="Disordered" evidence="2">
    <location>
        <begin position="120"/>
        <end position="147"/>
    </location>
</feature>
<feature type="compositionally biased region" description="Low complexity" evidence="2">
    <location>
        <begin position="126"/>
        <end position="141"/>
    </location>
</feature>
<dbReference type="InterPro" id="IPR036249">
    <property type="entry name" value="Thioredoxin-like_sf"/>
</dbReference>
<evidence type="ECO:0000313" key="5">
    <source>
        <dbReference type="Proteomes" id="UP000826656"/>
    </source>
</evidence>
<dbReference type="InterPro" id="IPR013766">
    <property type="entry name" value="Thioredoxin_domain"/>
</dbReference>